<reference evidence="10" key="1">
    <citation type="submission" date="2006-04" db="EMBL/GenBank/DDBJ databases">
        <authorList>
            <person name="Seshadri R."/>
            <person name="Federici B.A."/>
        </authorList>
    </citation>
    <scope>NUCLEOTIDE SEQUENCE [LARGE SCALE GENOMIC DNA]</scope>
</reference>
<dbReference type="eggNOG" id="COG0760">
    <property type="taxonomic scope" value="Bacteria"/>
</dbReference>
<accession>A8PPH9</accession>
<dbReference type="SUPFAM" id="SSF109998">
    <property type="entry name" value="Triger factor/SurA peptide-binding domain-like"/>
    <property type="match status" value="1"/>
</dbReference>
<dbReference type="Pfam" id="PF13145">
    <property type="entry name" value="Rotamase_2"/>
    <property type="match status" value="1"/>
</dbReference>
<dbReference type="GO" id="GO:0003755">
    <property type="term" value="F:peptidyl-prolyl cis-trans isomerase activity"/>
    <property type="evidence" value="ECO:0007669"/>
    <property type="project" value="InterPro"/>
</dbReference>
<evidence type="ECO:0000256" key="6">
    <source>
        <dbReference type="ARBA" id="ARBA00023186"/>
    </source>
</evidence>
<dbReference type="Pfam" id="PF13624">
    <property type="entry name" value="SurA_N_3"/>
    <property type="match status" value="1"/>
</dbReference>
<keyword evidence="10" id="KW-0413">Isomerase</keyword>
<dbReference type="InterPro" id="IPR000297">
    <property type="entry name" value="PPIase_PpiC"/>
</dbReference>
<dbReference type="STRING" id="59196.RICGR_1304"/>
<sequence length="484" mass="56296">MLQSIRDKSQGWITNTVIGLLIIIFALWGIHGYVVFHESGNNKIVAKIAGQLLRQSDFEKIYQRAYQQNRDYLNQSFSHDKKKVEALKEQVVREWEITQVLVYAALQSKYRISQTLIDSFLLQVPAFQSAGQFSIEKFYSVLRANDYTKLEFLEEIKKMLLINQVQQGITQSAFVLPQDIRNYIEYNHQKRDFSYLIVPYSMFLNQQNIPDSRIFAYYQENKQLFRQPEQVSIEYVQLSLKNEKNFLESRDKLAHLTYVHPDSLAIAANTLGLKIRSTPFFGKTGGQQGLSKNPKIITAAFSRDVLQGNNSAVIDLNTNTAVVLRIKKYNSEHRQLFNEVKEKIKKILNKQYAITKAQQFGENLLRDPHKIEMSSMEKISQKLKWHFMKQIDRQDKKLNKELLDAVFRLLPPGKNVPDSFWMKGFRLKNGDYALIKLITVYNQQNLPLTRAVSASYRKEIANGFGQLDYALYTQCVLKKFKLTS</sequence>
<keyword evidence="5 8" id="KW-0472">Membrane</keyword>
<evidence type="ECO:0000313" key="11">
    <source>
        <dbReference type="Proteomes" id="UP000054075"/>
    </source>
</evidence>
<dbReference type="InterPro" id="IPR027304">
    <property type="entry name" value="Trigger_fact/SurA_dom_sf"/>
</dbReference>
<evidence type="ECO:0000256" key="1">
    <source>
        <dbReference type="ARBA" id="ARBA00004401"/>
    </source>
</evidence>
<dbReference type="PANTHER" id="PTHR47529:SF1">
    <property type="entry name" value="PERIPLASMIC CHAPERONE PPID"/>
    <property type="match status" value="1"/>
</dbReference>
<evidence type="ECO:0000256" key="3">
    <source>
        <dbReference type="ARBA" id="ARBA00022692"/>
    </source>
</evidence>
<organism evidence="10 11">
    <name type="scientific">Rickettsiella grylli</name>
    <dbReference type="NCBI Taxonomy" id="59196"/>
    <lineage>
        <taxon>Bacteria</taxon>
        <taxon>Pseudomonadati</taxon>
        <taxon>Pseudomonadota</taxon>
        <taxon>Gammaproteobacteria</taxon>
        <taxon>Legionellales</taxon>
        <taxon>Coxiellaceae</taxon>
        <taxon>Rickettsiella</taxon>
    </lineage>
</organism>
<keyword evidence="2" id="KW-1003">Cell membrane</keyword>
<dbReference type="RefSeq" id="WP_006034924.1">
    <property type="nucleotide sequence ID" value="NZ_AAQJ02000001.1"/>
</dbReference>
<dbReference type="Gene3D" id="1.10.4030.10">
    <property type="entry name" value="Porin chaperone SurA, peptide-binding domain"/>
    <property type="match status" value="1"/>
</dbReference>
<keyword evidence="3 8" id="KW-0812">Transmembrane</keyword>
<evidence type="ECO:0000256" key="7">
    <source>
        <dbReference type="ARBA" id="ARBA00038408"/>
    </source>
</evidence>
<reference evidence="10" key="2">
    <citation type="submission" date="2007-10" db="EMBL/GenBank/DDBJ databases">
        <authorList>
            <person name="Myers G.S."/>
        </authorList>
    </citation>
    <scope>NUCLEOTIDE SEQUENCE [LARGE SCALE GENOMIC DNA]</scope>
</reference>
<dbReference type="GO" id="GO:0005886">
    <property type="term" value="C:plasma membrane"/>
    <property type="evidence" value="ECO:0007669"/>
    <property type="project" value="UniProtKB-SubCell"/>
</dbReference>
<dbReference type="Proteomes" id="UP000054075">
    <property type="component" value="Unassembled WGS sequence"/>
</dbReference>
<gene>
    <name evidence="10" type="ORF">RICGR_1304</name>
</gene>
<feature type="transmembrane region" description="Helical" evidence="8">
    <location>
        <begin position="12"/>
        <end position="36"/>
    </location>
</feature>
<comment type="caution">
    <text evidence="10">The sequence shown here is derived from an EMBL/GenBank/DDBJ whole genome shotgun (WGS) entry which is preliminary data.</text>
</comment>
<dbReference type="PANTHER" id="PTHR47529">
    <property type="entry name" value="PEPTIDYL-PROLYL CIS-TRANS ISOMERASE D"/>
    <property type="match status" value="1"/>
</dbReference>
<evidence type="ECO:0000313" key="10">
    <source>
        <dbReference type="EMBL" id="EDP45936.1"/>
    </source>
</evidence>
<feature type="domain" description="PpiC" evidence="9">
    <location>
        <begin position="210"/>
        <end position="342"/>
    </location>
</feature>
<dbReference type="EMBL" id="AAQJ02000001">
    <property type="protein sequence ID" value="EDP45936.1"/>
    <property type="molecule type" value="Genomic_DNA"/>
</dbReference>
<dbReference type="InterPro" id="IPR052029">
    <property type="entry name" value="PpiD_chaperone"/>
</dbReference>
<keyword evidence="11" id="KW-1185">Reference proteome</keyword>
<keyword evidence="6" id="KW-0143">Chaperone</keyword>
<evidence type="ECO:0000256" key="2">
    <source>
        <dbReference type="ARBA" id="ARBA00022475"/>
    </source>
</evidence>
<evidence type="ECO:0000256" key="5">
    <source>
        <dbReference type="ARBA" id="ARBA00023136"/>
    </source>
</evidence>
<keyword evidence="4 8" id="KW-1133">Transmembrane helix</keyword>
<name>A8PPH9_9COXI</name>
<dbReference type="OrthoDB" id="9812372at2"/>
<protein>
    <submittedName>
        <fullName evidence="10">Peptidyl prolyl cis-trans isomerase D</fullName>
    </submittedName>
</protein>
<evidence type="ECO:0000256" key="8">
    <source>
        <dbReference type="SAM" id="Phobius"/>
    </source>
</evidence>
<comment type="subcellular location">
    <subcellularLocation>
        <location evidence="1">Cell membrane</location>
        <topology evidence="1">Single-pass type II membrane protein</topology>
    </subcellularLocation>
</comment>
<dbReference type="AlphaFoldDB" id="A8PPH9"/>
<proteinExistence type="inferred from homology"/>
<evidence type="ECO:0000259" key="9">
    <source>
        <dbReference type="Pfam" id="PF13145"/>
    </source>
</evidence>
<evidence type="ECO:0000256" key="4">
    <source>
        <dbReference type="ARBA" id="ARBA00022989"/>
    </source>
</evidence>
<comment type="similarity">
    <text evidence="7">Belongs to the PpiD chaperone family.</text>
</comment>